<keyword evidence="5 9" id="KW-0798">TonB box</keyword>
<feature type="domain" description="TonB-dependent receptor-like beta-barrel" evidence="11">
    <location>
        <begin position="408"/>
        <end position="977"/>
    </location>
</feature>
<accession>A0A9D1LF37</accession>
<dbReference type="Gene3D" id="2.170.130.10">
    <property type="entry name" value="TonB-dependent receptor, plug domain"/>
    <property type="match status" value="1"/>
</dbReference>
<sequence>MELLRKSLFKAALLFSALFVSSMASAQSISVSGMVVDEDNVPMIGVTILEGETALGVTDVDGRYAVKMKEAGTLTFTYVGAEQAEVNVERSGVYNVVMKQSSELLDDVVVVGYGTQRKINLTGSVQSIDGSELTKRSVSNVSTALQGIVPGLTAVQSSGQPGADNASITIRGRGSLNSSTSPLVLIDGVEGDMNRIDMSTVESISVLKDAASASIYGSRASNGVILITTKRGKEGKLKVTYDGWVGLSTPTNLPEPLGALEYMEQMNKAYANNGQAAIYSEEILDIYRNGGADNNTYYDTDWKDLVLKSNALQHSHSVSVSGGSDLIKIFANAGYFWQDGIIDNNSFKRTTLRVNSDMNLRPWLRLGTDVHYRETTARRPSQDAAASIIGNALTMIPVASGINSDGTYGYGRTGYNPVAIIQDGGERMDNAPELTLRGYLEADPIEGLLLRADYTRKQLTSSSSSFIHPYDTYESGRFMMTYPSTYPDGRKEEERAKTINQQFTAQVSYEKDINAHYFKILGVFQTEKTDYEYLTASRQNFEFEGYNDLVHGDATTSGNSTNRYEFAQMSYVFRVNYSYAGRYLFEANGRYDGTSRFKAGNRWGFFPSVSAGWRMSEESFFKPLRDKVDNLKLRVSYGTMGNQSIGGYYPYAAAVNSSGGTVNYYFDGMLVPGIEQTALANEMISWEKSRQFDVGVDLAMLGSRLSLTADYYIRYISDMLQQFPAPAYAGMTAPWQNAGSMRNNGWELSIGWNDRVGDFYYGIRANLSDVKNTVTDLYGNEYVGTTITREGEAINSYYGYVADGYFQSQQEIDDAECVYNGDKSQIKPGFIRYVDVNNDGVINSNDRVVLGNSTPRYEFGLNLDMAWKGLDVGLFFQGVGKRDLFYSGAGVRPLVQNSTMYKSQLDTWSEDNPDAEYPLLLVDNGSTNMNNIISSFWVKNGAYVRLKNVTVGYTLPKKLLAKASIERLRFYVSCQNLFTISEGYKGYDPESGAGTSMYPIMKTFNFGVNLDF</sequence>
<evidence type="ECO:0000256" key="1">
    <source>
        <dbReference type="ARBA" id="ARBA00004571"/>
    </source>
</evidence>
<dbReference type="SUPFAM" id="SSF56935">
    <property type="entry name" value="Porins"/>
    <property type="match status" value="1"/>
</dbReference>
<reference evidence="13" key="1">
    <citation type="submission" date="2020-10" db="EMBL/GenBank/DDBJ databases">
        <authorList>
            <person name="Gilroy R."/>
        </authorList>
    </citation>
    <scope>NUCLEOTIDE SEQUENCE</scope>
    <source>
        <strain evidence="13">17073</strain>
    </source>
</reference>
<dbReference type="InterPro" id="IPR012910">
    <property type="entry name" value="Plug_dom"/>
</dbReference>
<gene>
    <name evidence="13" type="ORF">IAD18_01415</name>
</gene>
<dbReference type="InterPro" id="IPR039426">
    <property type="entry name" value="TonB-dep_rcpt-like"/>
</dbReference>
<keyword evidence="10" id="KW-0732">Signal</keyword>
<dbReference type="InterPro" id="IPR036942">
    <property type="entry name" value="Beta-barrel_TonB_sf"/>
</dbReference>
<dbReference type="AlphaFoldDB" id="A0A9D1LF37"/>
<keyword evidence="13" id="KW-0675">Receptor</keyword>
<dbReference type="PROSITE" id="PS52016">
    <property type="entry name" value="TONB_DEPENDENT_REC_3"/>
    <property type="match status" value="1"/>
</dbReference>
<evidence type="ECO:0000259" key="11">
    <source>
        <dbReference type="Pfam" id="PF00593"/>
    </source>
</evidence>
<evidence type="ECO:0000313" key="14">
    <source>
        <dbReference type="Proteomes" id="UP000824076"/>
    </source>
</evidence>
<dbReference type="FunFam" id="2.170.130.10:FF:000003">
    <property type="entry name" value="SusC/RagA family TonB-linked outer membrane protein"/>
    <property type="match status" value="1"/>
</dbReference>
<evidence type="ECO:0000256" key="4">
    <source>
        <dbReference type="ARBA" id="ARBA00022692"/>
    </source>
</evidence>
<dbReference type="InterPro" id="IPR023996">
    <property type="entry name" value="TonB-dep_OMP_SusC/RagA"/>
</dbReference>
<evidence type="ECO:0000256" key="9">
    <source>
        <dbReference type="RuleBase" id="RU003357"/>
    </source>
</evidence>
<dbReference type="Proteomes" id="UP000824076">
    <property type="component" value="Unassembled WGS sequence"/>
</dbReference>
<keyword evidence="6 8" id="KW-0472">Membrane</keyword>
<evidence type="ECO:0000259" key="12">
    <source>
        <dbReference type="Pfam" id="PF07715"/>
    </source>
</evidence>
<protein>
    <submittedName>
        <fullName evidence="13">TonB-dependent receptor</fullName>
    </submittedName>
</protein>
<keyword evidence="3 8" id="KW-1134">Transmembrane beta strand</keyword>
<dbReference type="InterPro" id="IPR008969">
    <property type="entry name" value="CarboxyPept-like_regulatory"/>
</dbReference>
<feature type="chain" id="PRO_5038496394" evidence="10">
    <location>
        <begin position="27"/>
        <end position="1012"/>
    </location>
</feature>
<dbReference type="NCBIfam" id="TIGR04056">
    <property type="entry name" value="OMP_RagA_SusC"/>
    <property type="match status" value="1"/>
</dbReference>
<evidence type="ECO:0000256" key="8">
    <source>
        <dbReference type="PROSITE-ProRule" id="PRU01360"/>
    </source>
</evidence>
<evidence type="ECO:0000256" key="7">
    <source>
        <dbReference type="ARBA" id="ARBA00023237"/>
    </source>
</evidence>
<feature type="signal peptide" evidence="10">
    <location>
        <begin position="1"/>
        <end position="26"/>
    </location>
</feature>
<dbReference type="InterPro" id="IPR000531">
    <property type="entry name" value="Beta-barrel_TonB"/>
</dbReference>
<comment type="similarity">
    <text evidence="8 9">Belongs to the TonB-dependent receptor family.</text>
</comment>
<dbReference type="Gene3D" id="2.40.170.20">
    <property type="entry name" value="TonB-dependent receptor, beta-barrel domain"/>
    <property type="match status" value="1"/>
</dbReference>
<dbReference type="NCBIfam" id="TIGR04057">
    <property type="entry name" value="SusC_RagA_signa"/>
    <property type="match status" value="1"/>
</dbReference>
<keyword evidence="7 8" id="KW-0998">Cell outer membrane</keyword>
<dbReference type="EMBL" id="DVMS01000034">
    <property type="protein sequence ID" value="HIU38308.1"/>
    <property type="molecule type" value="Genomic_DNA"/>
</dbReference>
<dbReference type="Pfam" id="PF07715">
    <property type="entry name" value="Plug"/>
    <property type="match status" value="1"/>
</dbReference>
<evidence type="ECO:0000256" key="5">
    <source>
        <dbReference type="ARBA" id="ARBA00023077"/>
    </source>
</evidence>
<organism evidence="13 14">
    <name type="scientific">Candidatus Limisoma intestinavium</name>
    <dbReference type="NCBI Taxonomy" id="2840856"/>
    <lineage>
        <taxon>Bacteria</taxon>
        <taxon>Pseudomonadati</taxon>
        <taxon>Bacteroidota</taxon>
        <taxon>Bacteroidia</taxon>
        <taxon>Bacteroidales</taxon>
        <taxon>Candidatus Limisoma</taxon>
    </lineage>
</organism>
<evidence type="ECO:0000256" key="2">
    <source>
        <dbReference type="ARBA" id="ARBA00022448"/>
    </source>
</evidence>
<comment type="subcellular location">
    <subcellularLocation>
        <location evidence="1 8">Cell outer membrane</location>
        <topology evidence="1 8">Multi-pass membrane protein</topology>
    </subcellularLocation>
</comment>
<evidence type="ECO:0000313" key="13">
    <source>
        <dbReference type="EMBL" id="HIU38308.1"/>
    </source>
</evidence>
<dbReference type="Pfam" id="PF00593">
    <property type="entry name" value="TonB_dep_Rec_b-barrel"/>
    <property type="match status" value="1"/>
</dbReference>
<dbReference type="SUPFAM" id="SSF49464">
    <property type="entry name" value="Carboxypeptidase regulatory domain-like"/>
    <property type="match status" value="1"/>
</dbReference>
<reference evidence="13" key="2">
    <citation type="journal article" date="2021" name="PeerJ">
        <title>Extensive microbial diversity within the chicken gut microbiome revealed by metagenomics and culture.</title>
        <authorList>
            <person name="Gilroy R."/>
            <person name="Ravi A."/>
            <person name="Getino M."/>
            <person name="Pursley I."/>
            <person name="Horton D.L."/>
            <person name="Alikhan N.F."/>
            <person name="Baker D."/>
            <person name="Gharbi K."/>
            <person name="Hall N."/>
            <person name="Watson M."/>
            <person name="Adriaenssens E.M."/>
            <person name="Foster-Nyarko E."/>
            <person name="Jarju S."/>
            <person name="Secka A."/>
            <person name="Antonio M."/>
            <person name="Oren A."/>
            <person name="Chaudhuri R.R."/>
            <person name="La Ragione R."/>
            <person name="Hildebrand F."/>
            <person name="Pallen M.J."/>
        </authorList>
    </citation>
    <scope>NUCLEOTIDE SEQUENCE</scope>
    <source>
        <strain evidence="13">17073</strain>
    </source>
</reference>
<dbReference type="GO" id="GO:0009279">
    <property type="term" value="C:cell outer membrane"/>
    <property type="evidence" value="ECO:0007669"/>
    <property type="project" value="UniProtKB-SubCell"/>
</dbReference>
<dbReference type="Pfam" id="PF13715">
    <property type="entry name" value="CarbopepD_reg_2"/>
    <property type="match status" value="1"/>
</dbReference>
<dbReference type="InterPro" id="IPR037066">
    <property type="entry name" value="Plug_dom_sf"/>
</dbReference>
<comment type="caution">
    <text evidence="13">The sequence shown here is derived from an EMBL/GenBank/DDBJ whole genome shotgun (WGS) entry which is preliminary data.</text>
</comment>
<name>A0A9D1LF37_9BACT</name>
<evidence type="ECO:0000256" key="3">
    <source>
        <dbReference type="ARBA" id="ARBA00022452"/>
    </source>
</evidence>
<feature type="domain" description="TonB-dependent receptor plug" evidence="12">
    <location>
        <begin position="118"/>
        <end position="224"/>
    </location>
</feature>
<keyword evidence="2 8" id="KW-0813">Transport</keyword>
<dbReference type="InterPro" id="IPR023997">
    <property type="entry name" value="TonB-dep_OMP_SusC/RagA_CS"/>
</dbReference>
<evidence type="ECO:0000256" key="6">
    <source>
        <dbReference type="ARBA" id="ARBA00023136"/>
    </source>
</evidence>
<keyword evidence="4 8" id="KW-0812">Transmembrane</keyword>
<evidence type="ECO:0000256" key="10">
    <source>
        <dbReference type="SAM" id="SignalP"/>
    </source>
</evidence>
<proteinExistence type="inferred from homology"/>